<feature type="region of interest" description="Disordered" evidence="1">
    <location>
        <begin position="148"/>
        <end position="222"/>
    </location>
</feature>
<dbReference type="EMBL" id="BSUJ01000002">
    <property type="protein sequence ID" value="GMA21989.1"/>
    <property type="molecule type" value="Genomic_DNA"/>
</dbReference>
<evidence type="ECO:0000313" key="3">
    <source>
        <dbReference type="Proteomes" id="UP001157109"/>
    </source>
</evidence>
<organism evidence="2 3">
    <name type="scientific">Arsenicicoccus piscis</name>
    <dbReference type="NCBI Taxonomy" id="673954"/>
    <lineage>
        <taxon>Bacteria</taxon>
        <taxon>Bacillati</taxon>
        <taxon>Actinomycetota</taxon>
        <taxon>Actinomycetes</taxon>
        <taxon>Micrococcales</taxon>
        <taxon>Intrasporangiaceae</taxon>
        <taxon>Arsenicicoccus</taxon>
    </lineage>
</organism>
<gene>
    <name evidence="2" type="ORF">GCM10025862_40100</name>
</gene>
<protein>
    <recommendedName>
        <fullName evidence="4">DUF222 domain-containing protein</fullName>
    </recommendedName>
</protein>
<dbReference type="RefSeq" id="WP_284285198.1">
    <property type="nucleotide sequence ID" value="NZ_BSUJ01000002.1"/>
</dbReference>
<feature type="compositionally biased region" description="Gly residues" evidence="1">
    <location>
        <begin position="157"/>
        <end position="168"/>
    </location>
</feature>
<evidence type="ECO:0000313" key="2">
    <source>
        <dbReference type="EMBL" id="GMA21989.1"/>
    </source>
</evidence>
<proteinExistence type="predicted"/>
<evidence type="ECO:0000256" key="1">
    <source>
        <dbReference type="SAM" id="MobiDB-lite"/>
    </source>
</evidence>
<name>A0ABQ6HWB3_9MICO</name>
<reference evidence="3" key="1">
    <citation type="journal article" date="2019" name="Int. J. Syst. Evol. Microbiol.">
        <title>The Global Catalogue of Microorganisms (GCM) 10K type strain sequencing project: providing services to taxonomists for standard genome sequencing and annotation.</title>
        <authorList>
            <consortium name="The Broad Institute Genomics Platform"/>
            <consortium name="The Broad Institute Genome Sequencing Center for Infectious Disease"/>
            <person name="Wu L."/>
            <person name="Ma J."/>
        </authorList>
    </citation>
    <scope>NUCLEOTIDE SEQUENCE [LARGE SCALE GENOMIC DNA]</scope>
    <source>
        <strain evidence="3">NBRC 105830</strain>
    </source>
</reference>
<sequence length="343" mass="35723">MRLVGSTGRRERVAAARRQAFAEACDWTDADWVDPDVPLPSWAVFRDRFDQGLAWLLADDPDVAGDYQTGMAARCVTSRLDPEGTGSLTVTGDGVAVAAARNRVHRLARRLRQLGDERTIAQIAADLTLTLLTHGYITCPHCSHTITTTSHTSDAGDAGGAGDGGDGAGQADRTDDDPTGHPTGACGGIHDETTNGQTSRGEASDEPASDGDVMLPYPGLAEHRVPGVDQGLADAVAAGLAPPATVVHVTVSLETLLGMSQLPARMDAGPVRAWLPARQARTLALTLGGTWQRIVTDPVTGVALNTTIRSYQPGPATRAHLAMLDNGCRAPAAPPATTCSSTT</sequence>
<dbReference type="Proteomes" id="UP001157109">
    <property type="component" value="Unassembled WGS sequence"/>
</dbReference>
<evidence type="ECO:0008006" key="4">
    <source>
        <dbReference type="Google" id="ProtNLM"/>
    </source>
</evidence>
<comment type="caution">
    <text evidence="2">The sequence shown here is derived from an EMBL/GenBank/DDBJ whole genome shotgun (WGS) entry which is preliminary data.</text>
</comment>
<accession>A0ABQ6HWB3</accession>
<keyword evidence="3" id="KW-1185">Reference proteome</keyword>